<accession>A0A401JBB5</accession>
<evidence type="ECO:0000313" key="1">
    <source>
        <dbReference type="EMBL" id="GBL44941.1"/>
    </source>
</evidence>
<keyword evidence="2" id="KW-1185">Reference proteome</keyword>
<gene>
    <name evidence="1" type="ORF">SFMTTN_0742</name>
</gene>
<dbReference type="Proteomes" id="UP000286806">
    <property type="component" value="Unassembled WGS sequence"/>
</dbReference>
<name>A0A401JBB5_9PROT</name>
<proteinExistence type="predicted"/>
<dbReference type="AlphaFoldDB" id="A0A401JBB5"/>
<sequence length="40" mass="4355">MLQGLLAFPPDAAADHYSARRLKFFSAAKSTMWEGSPLTA</sequence>
<organism evidence="1 2">
    <name type="scientific">Sulfuriferula multivorans</name>
    <dbReference type="NCBI Taxonomy" id="1559896"/>
    <lineage>
        <taxon>Bacteria</taxon>
        <taxon>Pseudomonadati</taxon>
        <taxon>Pseudomonadota</taxon>
        <taxon>Betaproteobacteria</taxon>
        <taxon>Nitrosomonadales</taxon>
        <taxon>Sulfuricellaceae</taxon>
        <taxon>Sulfuriferula</taxon>
    </lineage>
</organism>
<evidence type="ECO:0000313" key="2">
    <source>
        <dbReference type="Proteomes" id="UP000286806"/>
    </source>
</evidence>
<reference evidence="1 2" key="1">
    <citation type="journal article" date="2019" name="Front. Microbiol.">
        <title>Genomes of Neutrophilic Sulfur-Oxidizing Chemolithoautotrophs Representing 9 Proteobacterial Species From 8 Genera.</title>
        <authorList>
            <person name="Watanabe T."/>
            <person name="Kojima H."/>
            <person name="Umezawa K."/>
            <person name="Hori C."/>
            <person name="Takasuka T.E."/>
            <person name="Kato Y."/>
            <person name="Fukui M."/>
        </authorList>
    </citation>
    <scope>NUCLEOTIDE SEQUENCE [LARGE SCALE GENOMIC DNA]</scope>
    <source>
        <strain evidence="1 2">TTN</strain>
    </source>
</reference>
<dbReference type="EMBL" id="BGOW01000003">
    <property type="protein sequence ID" value="GBL44941.1"/>
    <property type="molecule type" value="Genomic_DNA"/>
</dbReference>
<comment type="caution">
    <text evidence="1">The sequence shown here is derived from an EMBL/GenBank/DDBJ whole genome shotgun (WGS) entry which is preliminary data.</text>
</comment>
<protein>
    <submittedName>
        <fullName evidence="1">Uncharacterized protein</fullName>
    </submittedName>
</protein>